<dbReference type="EMBL" id="OUNR01000012">
    <property type="protein sequence ID" value="SPP64632.1"/>
    <property type="molecule type" value="Genomic_DNA"/>
</dbReference>
<dbReference type="AlphaFoldDB" id="A0A330L651"/>
<accession>A0A330L651</accession>
<evidence type="ECO:0000313" key="2">
    <source>
        <dbReference type="Proteomes" id="UP000248168"/>
    </source>
</evidence>
<evidence type="ECO:0000313" key="1">
    <source>
        <dbReference type="EMBL" id="SPP64632.1"/>
    </source>
</evidence>
<reference evidence="2" key="1">
    <citation type="submission" date="2018-04" db="EMBL/GenBank/DDBJ databases">
        <authorList>
            <person name="Lucker S."/>
            <person name="Sakoula D."/>
        </authorList>
    </citation>
    <scope>NUCLEOTIDE SEQUENCE [LARGE SCALE GENOMIC DNA]</scope>
</reference>
<dbReference type="InParanoid" id="A0A330L651"/>
<gene>
    <name evidence="1" type="ORF">NITLEN_20272</name>
</gene>
<name>A0A330L651_9BACT</name>
<dbReference type="Proteomes" id="UP000248168">
    <property type="component" value="Unassembled WGS sequence"/>
</dbReference>
<organism evidence="1 2">
    <name type="scientific">Nitrospira lenta</name>
    <dbReference type="NCBI Taxonomy" id="1436998"/>
    <lineage>
        <taxon>Bacteria</taxon>
        <taxon>Pseudomonadati</taxon>
        <taxon>Nitrospirota</taxon>
        <taxon>Nitrospiria</taxon>
        <taxon>Nitrospirales</taxon>
        <taxon>Nitrospiraceae</taxon>
        <taxon>Nitrospira</taxon>
    </lineage>
</organism>
<keyword evidence="2" id="KW-1185">Reference proteome</keyword>
<sequence>MGMLDRVTICREKAAEMLIKLSCYNEFVQLLPDGRFVQLIRLDDSIDGAKQVSLEEILNVHSQPLLGH</sequence>
<proteinExistence type="predicted"/>
<protein>
    <submittedName>
        <fullName evidence="1">Uncharacterized protein</fullName>
    </submittedName>
</protein>